<gene>
    <name evidence="1" type="ORF">C5O25_09305</name>
</gene>
<sequence length="119" mass="13273">MMKSMFFLGVPLYLLQWSAALRPSCGEQFHPCSRARKLQPCGKFLSILGNFCSAFIGCTSAIGINSIALGLLNKSSRISFRYAKNIPNMPKGDIPLETPERLNRKPYTPIAPQQKLVRL</sequence>
<protein>
    <submittedName>
        <fullName evidence="1">Uncharacterized protein</fullName>
    </submittedName>
</protein>
<dbReference type="AlphaFoldDB" id="A0A2V1IU13"/>
<organism evidence="1 2">
    <name type="scientific">Paramuribaculum intestinale</name>
    <dbReference type="NCBI Taxonomy" id="2094151"/>
    <lineage>
        <taxon>Bacteria</taxon>
        <taxon>Pseudomonadati</taxon>
        <taxon>Bacteroidota</taxon>
        <taxon>Bacteroidia</taxon>
        <taxon>Bacteroidales</taxon>
        <taxon>Muribaculaceae</taxon>
        <taxon>Paramuribaculum</taxon>
    </lineage>
</organism>
<dbReference type="EMBL" id="PUBV01000020">
    <property type="protein sequence ID" value="PWB06711.1"/>
    <property type="molecule type" value="Genomic_DNA"/>
</dbReference>
<reference evidence="2" key="1">
    <citation type="submission" date="2018-02" db="EMBL/GenBank/DDBJ databases">
        <authorList>
            <person name="Clavel T."/>
            <person name="Strowig T."/>
        </authorList>
    </citation>
    <scope>NUCLEOTIDE SEQUENCE [LARGE SCALE GENOMIC DNA]</scope>
    <source>
        <strain evidence="2">DSM 100764</strain>
    </source>
</reference>
<evidence type="ECO:0000313" key="1">
    <source>
        <dbReference type="EMBL" id="PWB06711.1"/>
    </source>
</evidence>
<keyword evidence="2" id="KW-1185">Reference proteome</keyword>
<proteinExistence type="predicted"/>
<evidence type="ECO:0000313" key="2">
    <source>
        <dbReference type="Proteomes" id="UP000244925"/>
    </source>
</evidence>
<dbReference type="Proteomes" id="UP000244925">
    <property type="component" value="Unassembled WGS sequence"/>
</dbReference>
<name>A0A2V1IU13_9BACT</name>
<accession>A0A2V1IU13</accession>
<comment type="caution">
    <text evidence="1">The sequence shown here is derived from an EMBL/GenBank/DDBJ whole genome shotgun (WGS) entry which is preliminary data.</text>
</comment>